<proteinExistence type="predicted"/>
<evidence type="ECO:0000256" key="4">
    <source>
        <dbReference type="PROSITE-ProRule" id="PRU00335"/>
    </source>
</evidence>
<keyword evidence="2 4" id="KW-0238">DNA-binding</keyword>
<dbReference type="PANTHER" id="PTHR30055">
    <property type="entry name" value="HTH-TYPE TRANSCRIPTIONAL REGULATOR RUTR"/>
    <property type="match status" value="1"/>
</dbReference>
<dbReference type="EMBL" id="DXBV01000027">
    <property type="protein sequence ID" value="HIZ30181.1"/>
    <property type="molecule type" value="Genomic_DNA"/>
</dbReference>
<dbReference type="PROSITE" id="PS50977">
    <property type="entry name" value="HTH_TETR_2"/>
    <property type="match status" value="1"/>
</dbReference>
<reference evidence="6" key="1">
    <citation type="journal article" date="2021" name="PeerJ">
        <title>Extensive microbial diversity within the chicken gut microbiome revealed by metagenomics and culture.</title>
        <authorList>
            <person name="Gilroy R."/>
            <person name="Ravi A."/>
            <person name="Getino M."/>
            <person name="Pursley I."/>
            <person name="Horton D.L."/>
            <person name="Alikhan N.F."/>
            <person name="Baker D."/>
            <person name="Gharbi K."/>
            <person name="Hall N."/>
            <person name="Watson M."/>
            <person name="Adriaenssens E.M."/>
            <person name="Foster-Nyarko E."/>
            <person name="Jarju S."/>
            <person name="Secka A."/>
            <person name="Antonio M."/>
            <person name="Oren A."/>
            <person name="Chaudhuri R.R."/>
            <person name="La Ragione R."/>
            <person name="Hildebrand F."/>
            <person name="Pallen M.J."/>
        </authorList>
    </citation>
    <scope>NUCLEOTIDE SEQUENCE</scope>
    <source>
        <strain evidence="6">ChiGjej4B4-18154</strain>
    </source>
</reference>
<dbReference type="PANTHER" id="PTHR30055:SF234">
    <property type="entry name" value="HTH-TYPE TRANSCRIPTIONAL REGULATOR BETI"/>
    <property type="match status" value="1"/>
</dbReference>
<organism evidence="6 7">
    <name type="scientific">Candidatus Allofournierella merdipullorum</name>
    <dbReference type="NCBI Taxonomy" id="2838595"/>
    <lineage>
        <taxon>Bacteria</taxon>
        <taxon>Bacillati</taxon>
        <taxon>Bacillota</taxon>
        <taxon>Clostridia</taxon>
        <taxon>Eubacteriales</taxon>
        <taxon>Oscillospiraceae</taxon>
        <taxon>Allofournierella</taxon>
    </lineage>
</organism>
<sequence length="189" mass="21654">MNTVVTSREDILKASRELIRREGWSAVSIRSVAAACGVSVGSIYNYFDSKSALVGAAVESVWCEIFHRPEDEAVFRDTLACIAWMYSRMEYGCHQYPGFFNLHSLGFMREEKSDGRRRMQQTWQHILEGLCAVLRHDPNIRPDAFTDGFTAEKFADVLFSLMLSALLRQDYDPSTVLELVRRTLYQNSH</sequence>
<keyword evidence="3" id="KW-0804">Transcription</keyword>
<reference evidence="6" key="2">
    <citation type="submission" date="2021-04" db="EMBL/GenBank/DDBJ databases">
        <authorList>
            <person name="Gilroy R."/>
        </authorList>
    </citation>
    <scope>NUCLEOTIDE SEQUENCE</scope>
    <source>
        <strain evidence="6">ChiGjej4B4-18154</strain>
    </source>
</reference>
<evidence type="ECO:0000256" key="1">
    <source>
        <dbReference type="ARBA" id="ARBA00023015"/>
    </source>
</evidence>
<keyword evidence="1" id="KW-0805">Transcription regulation</keyword>
<comment type="caution">
    <text evidence="6">The sequence shown here is derived from an EMBL/GenBank/DDBJ whole genome shotgun (WGS) entry which is preliminary data.</text>
</comment>
<dbReference type="AlphaFoldDB" id="A0A9D2E3L4"/>
<evidence type="ECO:0000259" key="5">
    <source>
        <dbReference type="PROSITE" id="PS50977"/>
    </source>
</evidence>
<accession>A0A9D2E3L4</accession>
<dbReference type="Proteomes" id="UP000824035">
    <property type="component" value="Unassembled WGS sequence"/>
</dbReference>
<dbReference type="GO" id="GO:0003700">
    <property type="term" value="F:DNA-binding transcription factor activity"/>
    <property type="evidence" value="ECO:0007669"/>
    <property type="project" value="TreeGrafter"/>
</dbReference>
<evidence type="ECO:0000313" key="7">
    <source>
        <dbReference type="Proteomes" id="UP000824035"/>
    </source>
</evidence>
<feature type="domain" description="HTH tetR-type" evidence="5">
    <location>
        <begin position="5"/>
        <end position="65"/>
    </location>
</feature>
<dbReference type="InterPro" id="IPR050109">
    <property type="entry name" value="HTH-type_TetR-like_transc_reg"/>
</dbReference>
<protein>
    <submittedName>
        <fullName evidence="6">TetR/AcrR family transcriptional regulator</fullName>
    </submittedName>
</protein>
<name>A0A9D2E3L4_9FIRM</name>
<dbReference type="InterPro" id="IPR001647">
    <property type="entry name" value="HTH_TetR"/>
</dbReference>
<dbReference type="Pfam" id="PF00440">
    <property type="entry name" value="TetR_N"/>
    <property type="match status" value="1"/>
</dbReference>
<evidence type="ECO:0000313" key="6">
    <source>
        <dbReference type="EMBL" id="HIZ30181.1"/>
    </source>
</evidence>
<evidence type="ECO:0000256" key="2">
    <source>
        <dbReference type="ARBA" id="ARBA00023125"/>
    </source>
</evidence>
<dbReference type="InterPro" id="IPR009057">
    <property type="entry name" value="Homeodomain-like_sf"/>
</dbReference>
<feature type="DNA-binding region" description="H-T-H motif" evidence="4">
    <location>
        <begin position="28"/>
        <end position="47"/>
    </location>
</feature>
<evidence type="ECO:0000256" key="3">
    <source>
        <dbReference type="ARBA" id="ARBA00023163"/>
    </source>
</evidence>
<dbReference type="PRINTS" id="PR00455">
    <property type="entry name" value="HTHTETR"/>
</dbReference>
<gene>
    <name evidence="6" type="ORF">H9813_02960</name>
</gene>
<dbReference type="Gene3D" id="1.10.357.10">
    <property type="entry name" value="Tetracycline Repressor, domain 2"/>
    <property type="match status" value="1"/>
</dbReference>
<dbReference type="GO" id="GO:0000976">
    <property type="term" value="F:transcription cis-regulatory region binding"/>
    <property type="evidence" value="ECO:0007669"/>
    <property type="project" value="TreeGrafter"/>
</dbReference>
<dbReference type="SUPFAM" id="SSF46689">
    <property type="entry name" value="Homeodomain-like"/>
    <property type="match status" value="1"/>
</dbReference>